<evidence type="ECO:0000256" key="10">
    <source>
        <dbReference type="ARBA" id="ARBA00023012"/>
    </source>
</evidence>
<keyword evidence="5" id="KW-0597">Phosphoprotein</keyword>
<dbReference type="GO" id="GO:0016036">
    <property type="term" value="P:cellular response to phosphate starvation"/>
    <property type="evidence" value="ECO:0007669"/>
    <property type="project" value="TreeGrafter"/>
</dbReference>
<dbReference type="GO" id="GO:0005524">
    <property type="term" value="F:ATP binding"/>
    <property type="evidence" value="ECO:0007669"/>
    <property type="project" value="UniProtKB-KW"/>
</dbReference>
<evidence type="ECO:0000313" key="13">
    <source>
        <dbReference type="EMBL" id="MPN17884.1"/>
    </source>
</evidence>
<name>A0A645G171_9ZZZZ</name>
<dbReference type="FunFam" id="1.10.287.130:FF:000008">
    <property type="entry name" value="Two-component sensor histidine kinase"/>
    <property type="match status" value="1"/>
</dbReference>
<evidence type="ECO:0000256" key="4">
    <source>
        <dbReference type="ARBA" id="ARBA00022475"/>
    </source>
</evidence>
<dbReference type="InterPro" id="IPR003661">
    <property type="entry name" value="HisK_dim/P_dom"/>
</dbReference>
<feature type="domain" description="Histidine kinase" evidence="12">
    <location>
        <begin position="49"/>
        <end position="263"/>
    </location>
</feature>
<keyword evidence="4" id="KW-1003">Cell membrane</keyword>
<protein>
    <recommendedName>
        <fullName evidence="3">histidine kinase</fullName>
        <ecNumber evidence="3">2.7.13.3</ecNumber>
    </recommendedName>
</protein>
<dbReference type="PANTHER" id="PTHR45453:SF1">
    <property type="entry name" value="PHOSPHATE REGULON SENSOR PROTEIN PHOR"/>
    <property type="match status" value="1"/>
</dbReference>
<dbReference type="GO" id="GO:0004721">
    <property type="term" value="F:phosphoprotein phosphatase activity"/>
    <property type="evidence" value="ECO:0007669"/>
    <property type="project" value="TreeGrafter"/>
</dbReference>
<evidence type="ECO:0000259" key="12">
    <source>
        <dbReference type="PROSITE" id="PS50109"/>
    </source>
</evidence>
<evidence type="ECO:0000256" key="2">
    <source>
        <dbReference type="ARBA" id="ARBA00004236"/>
    </source>
</evidence>
<dbReference type="EMBL" id="VSSQ01065121">
    <property type="protein sequence ID" value="MPN17884.1"/>
    <property type="molecule type" value="Genomic_DNA"/>
</dbReference>
<keyword evidence="9" id="KW-0067">ATP-binding</keyword>
<evidence type="ECO:0000256" key="11">
    <source>
        <dbReference type="ARBA" id="ARBA00023136"/>
    </source>
</evidence>
<dbReference type="FunFam" id="3.30.565.10:FF:000006">
    <property type="entry name" value="Sensor histidine kinase WalK"/>
    <property type="match status" value="1"/>
</dbReference>
<dbReference type="PANTHER" id="PTHR45453">
    <property type="entry name" value="PHOSPHATE REGULON SENSOR PROTEIN PHOR"/>
    <property type="match status" value="1"/>
</dbReference>
<dbReference type="SUPFAM" id="SSF47384">
    <property type="entry name" value="Homodimeric domain of signal transducing histidine kinase"/>
    <property type="match status" value="1"/>
</dbReference>
<evidence type="ECO:0000256" key="6">
    <source>
        <dbReference type="ARBA" id="ARBA00022679"/>
    </source>
</evidence>
<dbReference type="Pfam" id="PF02518">
    <property type="entry name" value="HATPase_c"/>
    <property type="match status" value="1"/>
</dbReference>
<sequence>MLLNYRRTTYQFLAHPVCYELKFSGAVLFILDVTDRQAADQVRREFTANVSHELKTPLQSISGYAEIIKNGLVKPEDIPQFIERIHQEAQRLIHLVEDIIKISKLDENKTPMNPEPVDLYSLSAEVLKRLQPQMDGMRLKAELHGEPSLVLGSKVLLEEMIFNLCDNAVKYNKLDGLIEVTVQSKGDAVMFRVKDTGMGIELEDQNRVFERFFRADKTHSRKIDGTGLGLAIVKHGARVHGASIDLLSKPGKGTQISILFPKL</sequence>
<dbReference type="GO" id="GO:0005886">
    <property type="term" value="C:plasma membrane"/>
    <property type="evidence" value="ECO:0007669"/>
    <property type="project" value="UniProtKB-SubCell"/>
</dbReference>
<dbReference type="SMART" id="SM00388">
    <property type="entry name" value="HisKA"/>
    <property type="match status" value="1"/>
</dbReference>
<keyword evidence="11" id="KW-0472">Membrane</keyword>
<dbReference type="InterPro" id="IPR005467">
    <property type="entry name" value="His_kinase_dom"/>
</dbReference>
<dbReference type="Gene3D" id="3.30.565.10">
    <property type="entry name" value="Histidine kinase-like ATPase, C-terminal domain"/>
    <property type="match status" value="1"/>
</dbReference>
<dbReference type="PRINTS" id="PR00344">
    <property type="entry name" value="BCTRLSENSOR"/>
</dbReference>
<dbReference type="SMART" id="SM00387">
    <property type="entry name" value="HATPase_c"/>
    <property type="match status" value="1"/>
</dbReference>
<evidence type="ECO:0000256" key="3">
    <source>
        <dbReference type="ARBA" id="ARBA00012438"/>
    </source>
</evidence>
<keyword evidence="7" id="KW-0547">Nucleotide-binding</keyword>
<dbReference type="InterPro" id="IPR036097">
    <property type="entry name" value="HisK_dim/P_sf"/>
</dbReference>
<dbReference type="AlphaFoldDB" id="A0A645G171"/>
<evidence type="ECO:0000256" key="7">
    <source>
        <dbReference type="ARBA" id="ARBA00022741"/>
    </source>
</evidence>
<evidence type="ECO:0000256" key="9">
    <source>
        <dbReference type="ARBA" id="ARBA00022840"/>
    </source>
</evidence>
<evidence type="ECO:0000256" key="5">
    <source>
        <dbReference type="ARBA" id="ARBA00022553"/>
    </source>
</evidence>
<accession>A0A645G171</accession>
<keyword evidence="8 13" id="KW-0418">Kinase</keyword>
<comment type="catalytic activity">
    <reaction evidence="1">
        <text>ATP + protein L-histidine = ADP + protein N-phospho-L-histidine.</text>
        <dbReference type="EC" id="2.7.13.3"/>
    </reaction>
</comment>
<comment type="caution">
    <text evidence="13">The sequence shown here is derived from an EMBL/GenBank/DDBJ whole genome shotgun (WGS) entry which is preliminary data.</text>
</comment>
<dbReference type="InterPro" id="IPR003594">
    <property type="entry name" value="HATPase_dom"/>
</dbReference>
<organism evidence="13">
    <name type="scientific">bioreactor metagenome</name>
    <dbReference type="NCBI Taxonomy" id="1076179"/>
    <lineage>
        <taxon>unclassified sequences</taxon>
        <taxon>metagenomes</taxon>
        <taxon>ecological metagenomes</taxon>
    </lineage>
</organism>
<dbReference type="EC" id="2.7.13.3" evidence="3"/>
<keyword evidence="10" id="KW-0902">Two-component regulatory system</keyword>
<dbReference type="GO" id="GO:0000155">
    <property type="term" value="F:phosphorelay sensor kinase activity"/>
    <property type="evidence" value="ECO:0007669"/>
    <property type="project" value="InterPro"/>
</dbReference>
<comment type="subcellular location">
    <subcellularLocation>
        <location evidence="2">Cell membrane</location>
    </subcellularLocation>
</comment>
<reference evidence="13" key="1">
    <citation type="submission" date="2019-08" db="EMBL/GenBank/DDBJ databases">
        <authorList>
            <person name="Kucharzyk K."/>
            <person name="Murdoch R.W."/>
            <person name="Higgins S."/>
            <person name="Loffler F."/>
        </authorList>
    </citation>
    <scope>NUCLEOTIDE SEQUENCE</scope>
</reference>
<dbReference type="CDD" id="cd00082">
    <property type="entry name" value="HisKA"/>
    <property type="match status" value="1"/>
</dbReference>
<dbReference type="InterPro" id="IPR004358">
    <property type="entry name" value="Sig_transdc_His_kin-like_C"/>
</dbReference>
<proteinExistence type="predicted"/>
<dbReference type="Gene3D" id="1.10.287.130">
    <property type="match status" value="1"/>
</dbReference>
<evidence type="ECO:0000256" key="1">
    <source>
        <dbReference type="ARBA" id="ARBA00000085"/>
    </source>
</evidence>
<dbReference type="PROSITE" id="PS50109">
    <property type="entry name" value="HIS_KIN"/>
    <property type="match status" value="1"/>
</dbReference>
<dbReference type="InterPro" id="IPR050351">
    <property type="entry name" value="BphY/WalK/GraS-like"/>
</dbReference>
<gene>
    <name evidence="13" type="primary">senX3_9</name>
    <name evidence="13" type="ORF">SDC9_165239</name>
</gene>
<dbReference type="SUPFAM" id="SSF55874">
    <property type="entry name" value="ATPase domain of HSP90 chaperone/DNA topoisomerase II/histidine kinase"/>
    <property type="match status" value="1"/>
</dbReference>
<keyword evidence="6 13" id="KW-0808">Transferase</keyword>
<dbReference type="Pfam" id="PF00512">
    <property type="entry name" value="HisKA"/>
    <property type="match status" value="1"/>
</dbReference>
<dbReference type="InterPro" id="IPR036890">
    <property type="entry name" value="HATPase_C_sf"/>
</dbReference>
<evidence type="ECO:0000256" key="8">
    <source>
        <dbReference type="ARBA" id="ARBA00022777"/>
    </source>
</evidence>